<comment type="caution">
    <text evidence="1">The sequence shown here is derived from an EMBL/GenBank/DDBJ whole genome shotgun (WGS) entry which is preliminary data.</text>
</comment>
<dbReference type="AlphaFoldDB" id="A0ABD5CQK5"/>
<gene>
    <name evidence="1" type="ORF">QF025_004887</name>
</gene>
<name>A0ABD5CQK5_9BURK</name>
<dbReference type="EMBL" id="JAVIZN010000002">
    <property type="protein sequence ID" value="MDR6206167.1"/>
    <property type="molecule type" value="Genomic_DNA"/>
</dbReference>
<evidence type="ECO:0000313" key="2">
    <source>
        <dbReference type="Proteomes" id="UP001245184"/>
    </source>
</evidence>
<evidence type="ECO:0000313" key="1">
    <source>
        <dbReference type="EMBL" id="MDR6206167.1"/>
    </source>
</evidence>
<organism evidence="1 2">
    <name type="scientific">Paraburkholderia graminis</name>
    <dbReference type="NCBI Taxonomy" id="60548"/>
    <lineage>
        <taxon>Bacteria</taxon>
        <taxon>Pseudomonadati</taxon>
        <taxon>Pseudomonadota</taxon>
        <taxon>Betaproteobacteria</taxon>
        <taxon>Burkholderiales</taxon>
        <taxon>Burkholderiaceae</taxon>
        <taxon>Paraburkholderia</taxon>
    </lineage>
</organism>
<sequence>MGIIGYARFVPQWQSHSMQPMPRRDTVFAG</sequence>
<accession>A0ABD5CQK5</accession>
<protein>
    <submittedName>
        <fullName evidence="1">Uncharacterized protein</fullName>
    </submittedName>
</protein>
<reference evidence="1 2" key="1">
    <citation type="submission" date="2023-08" db="EMBL/GenBank/DDBJ databases">
        <title>Genome sequencing of plant associated microbes to promote plant fitness in Sorghum bicolor and Oryza sativa.</title>
        <authorList>
            <person name="Coleman-Derr D."/>
        </authorList>
    </citation>
    <scope>NUCLEOTIDE SEQUENCE [LARGE SCALE GENOMIC DNA]</scope>
    <source>
        <strain evidence="1 2">SLBN-33</strain>
    </source>
</reference>
<proteinExistence type="predicted"/>
<dbReference type="Proteomes" id="UP001245184">
    <property type="component" value="Unassembled WGS sequence"/>
</dbReference>